<accession>A0A0D2L8C4</accession>
<evidence type="ECO:0000256" key="1">
    <source>
        <dbReference type="SAM" id="MobiDB-lite"/>
    </source>
</evidence>
<proteinExistence type="predicted"/>
<gene>
    <name evidence="2" type="ORF">HYPSUDRAFT_39926</name>
</gene>
<organism evidence="2 3">
    <name type="scientific">Hypholoma sublateritium (strain FD-334 SS-4)</name>
    <dbReference type="NCBI Taxonomy" id="945553"/>
    <lineage>
        <taxon>Eukaryota</taxon>
        <taxon>Fungi</taxon>
        <taxon>Dikarya</taxon>
        <taxon>Basidiomycota</taxon>
        <taxon>Agaricomycotina</taxon>
        <taxon>Agaricomycetes</taxon>
        <taxon>Agaricomycetidae</taxon>
        <taxon>Agaricales</taxon>
        <taxon>Agaricineae</taxon>
        <taxon>Strophariaceae</taxon>
        <taxon>Hypholoma</taxon>
    </lineage>
</organism>
<feature type="region of interest" description="Disordered" evidence="1">
    <location>
        <begin position="276"/>
        <end position="316"/>
    </location>
</feature>
<evidence type="ECO:0000313" key="3">
    <source>
        <dbReference type="Proteomes" id="UP000054270"/>
    </source>
</evidence>
<dbReference type="AlphaFoldDB" id="A0A0D2L8C4"/>
<name>A0A0D2L8C4_HYPSF</name>
<protein>
    <submittedName>
        <fullName evidence="2">Uncharacterized protein</fullName>
    </submittedName>
</protein>
<evidence type="ECO:0000313" key="2">
    <source>
        <dbReference type="EMBL" id="KJA23467.1"/>
    </source>
</evidence>
<reference evidence="3" key="1">
    <citation type="submission" date="2014-04" db="EMBL/GenBank/DDBJ databases">
        <title>Evolutionary Origins and Diversification of the Mycorrhizal Mutualists.</title>
        <authorList>
            <consortium name="DOE Joint Genome Institute"/>
            <consortium name="Mycorrhizal Genomics Consortium"/>
            <person name="Kohler A."/>
            <person name="Kuo A."/>
            <person name="Nagy L.G."/>
            <person name="Floudas D."/>
            <person name="Copeland A."/>
            <person name="Barry K.W."/>
            <person name="Cichocki N."/>
            <person name="Veneault-Fourrey C."/>
            <person name="LaButti K."/>
            <person name="Lindquist E.A."/>
            <person name="Lipzen A."/>
            <person name="Lundell T."/>
            <person name="Morin E."/>
            <person name="Murat C."/>
            <person name="Riley R."/>
            <person name="Ohm R."/>
            <person name="Sun H."/>
            <person name="Tunlid A."/>
            <person name="Henrissat B."/>
            <person name="Grigoriev I.V."/>
            <person name="Hibbett D.S."/>
            <person name="Martin F."/>
        </authorList>
    </citation>
    <scope>NUCLEOTIDE SEQUENCE [LARGE SCALE GENOMIC DNA]</scope>
    <source>
        <strain evidence="3">FD-334 SS-4</strain>
    </source>
</reference>
<keyword evidence="3" id="KW-1185">Reference proteome</keyword>
<dbReference type="EMBL" id="KN817543">
    <property type="protein sequence ID" value="KJA23467.1"/>
    <property type="molecule type" value="Genomic_DNA"/>
</dbReference>
<dbReference type="Proteomes" id="UP000054270">
    <property type="component" value="Unassembled WGS sequence"/>
</dbReference>
<sequence>MDISCLLNPIPIPICGRSKEKAGSLDTPPAAESQTYHMSGFSAVLSPDAQLVRFDEPTYHRENDTRLTIPVDPKDDIRIFRFFTFPVLAAYSCPLLYSESRRAIRGRGIYATADEDNPSHQYLVNANDCNFFVRRVSESEIGDGLGMYDTQYRGHELRTITDEHEPSKNLTSVTSWPFQWNHQYITFPNGYEEIDEPTVRCERNYYGGYHNLYDNDSDINHLPDLSQPFITQFECDDLTAISPTAERDFDTIHGIIEARAEGEDVCTLDAEEVARRSTASLNGRSVSPPSEGESRSSRPSAGKRSYEHGDETWGQPAKRAKMYAHTPWNSSPGHSSSSLLPDIWGIPYLGESWQSVLYCSGLSPNYKRLLA</sequence>